<dbReference type="AlphaFoldDB" id="A0A223NYQ0"/>
<dbReference type="Proteomes" id="UP000215002">
    <property type="component" value="Chromosome"/>
</dbReference>
<accession>A0A223NYQ0</accession>
<sequence>MNRRAILFNTDNGWLKATDRIVKLYNHPLKMPLNVYFRPNPYAMKTLAEFKASLNSDQPAADLSAPLKSLWYDGKGDWHQAHAQVDHLNDQASAWVHAYLHRKEGDSHNADYWYNKARQTRPQLPLETEWEQLVVQFL</sequence>
<dbReference type="EMBL" id="CP022743">
    <property type="protein sequence ID" value="ASU34956.1"/>
    <property type="molecule type" value="Genomic_DNA"/>
</dbReference>
<evidence type="ECO:0000313" key="1">
    <source>
        <dbReference type="EMBL" id="ASU34956.1"/>
    </source>
</evidence>
<evidence type="ECO:0000313" key="2">
    <source>
        <dbReference type="Proteomes" id="UP000215002"/>
    </source>
</evidence>
<reference evidence="1 2" key="1">
    <citation type="submission" date="2017-08" db="EMBL/GenBank/DDBJ databases">
        <title>Complete genome sequence of Mucilaginibacter sp. strain BJC16-A31.</title>
        <authorList>
            <consortium name="Henan University of Science and Technology"/>
            <person name="You X."/>
        </authorList>
    </citation>
    <scope>NUCLEOTIDE SEQUENCE [LARGE SCALE GENOMIC DNA]</scope>
    <source>
        <strain evidence="1 2">BJC16-A31</strain>
    </source>
</reference>
<proteinExistence type="predicted"/>
<name>A0A223NYQ0_9SPHI</name>
<dbReference type="KEGG" id="muc:MuYL_3071"/>
<keyword evidence="2" id="KW-1185">Reference proteome</keyword>
<protein>
    <submittedName>
        <fullName evidence="1">Uncharacterized protein</fullName>
    </submittedName>
</protein>
<organism evidence="1 2">
    <name type="scientific">Mucilaginibacter xinganensis</name>
    <dbReference type="NCBI Taxonomy" id="1234841"/>
    <lineage>
        <taxon>Bacteria</taxon>
        <taxon>Pseudomonadati</taxon>
        <taxon>Bacteroidota</taxon>
        <taxon>Sphingobacteriia</taxon>
        <taxon>Sphingobacteriales</taxon>
        <taxon>Sphingobacteriaceae</taxon>
        <taxon>Mucilaginibacter</taxon>
    </lineage>
</organism>
<gene>
    <name evidence="1" type="ORF">MuYL_3071</name>
</gene>